<protein>
    <recommendedName>
        <fullName evidence="3">Remorin C-terminal domain-containing protein</fullName>
    </recommendedName>
</protein>
<sequence length="186" mass="20602">MKKAAVKELEKAEVEATVATEAAPPPSPPPMAEKVTGEEKIVMKPPSWEIVSADGTTKANIVHKIELARLLREKKTAFIEAWEDSQKAKLKNKAQKKMSSITTWEKSKKASIEAEIKKMEEAFEKKKAQRTEKMMNEIASIHKAAEEKRAIIEAKKGEGILKAEETAAKFKTAGIVPKKVLGCFES</sequence>
<name>A0ABD0UZL0_DENTH</name>
<dbReference type="AlphaFoldDB" id="A0ABD0UZL0"/>
<keyword evidence="5" id="KW-1185">Reference proteome</keyword>
<evidence type="ECO:0000313" key="4">
    <source>
        <dbReference type="EMBL" id="KAL0918257.1"/>
    </source>
</evidence>
<dbReference type="PANTHER" id="PTHR31775">
    <property type="entry name" value="OS02G0117200 PROTEIN"/>
    <property type="match status" value="1"/>
</dbReference>
<feature type="compositionally biased region" description="Basic and acidic residues" evidence="2">
    <location>
        <begin position="1"/>
        <end position="14"/>
    </location>
</feature>
<evidence type="ECO:0000259" key="3">
    <source>
        <dbReference type="Pfam" id="PF03763"/>
    </source>
</evidence>
<feature type="region of interest" description="Disordered" evidence="2">
    <location>
        <begin position="1"/>
        <end position="34"/>
    </location>
</feature>
<organism evidence="4 5">
    <name type="scientific">Dendrobium thyrsiflorum</name>
    <name type="common">Pinecone-like raceme dendrobium</name>
    <name type="synonym">Orchid</name>
    <dbReference type="NCBI Taxonomy" id="117978"/>
    <lineage>
        <taxon>Eukaryota</taxon>
        <taxon>Viridiplantae</taxon>
        <taxon>Streptophyta</taxon>
        <taxon>Embryophyta</taxon>
        <taxon>Tracheophyta</taxon>
        <taxon>Spermatophyta</taxon>
        <taxon>Magnoliopsida</taxon>
        <taxon>Liliopsida</taxon>
        <taxon>Asparagales</taxon>
        <taxon>Orchidaceae</taxon>
        <taxon>Epidendroideae</taxon>
        <taxon>Malaxideae</taxon>
        <taxon>Dendrobiinae</taxon>
        <taxon>Dendrobium</taxon>
    </lineage>
</organism>
<proteinExistence type="inferred from homology"/>
<comment type="caution">
    <text evidence="4">The sequence shown here is derived from an EMBL/GenBank/DDBJ whole genome shotgun (WGS) entry which is preliminary data.</text>
</comment>
<evidence type="ECO:0000256" key="2">
    <source>
        <dbReference type="SAM" id="MobiDB-lite"/>
    </source>
</evidence>
<accession>A0ABD0UZL0</accession>
<dbReference type="PANTHER" id="PTHR31775:SF5">
    <property type="entry name" value="REMORIN 1.4"/>
    <property type="match status" value="1"/>
</dbReference>
<dbReference type="Proteomes" id="UP001552299">
    <property type="component" value="Unassembled WGS sequence"/>
</dbReference>
<feature type="domain" description="Remorin C-terminal" evidence="3">
    <location>
        <begin position="74"/>
        <end position="179"/>
    </location>
</feature>
<dbReference type="InterPro" id="IPR005516">
    <property type="entry name" value="Remorin_C"/>
</dbReference>
<evidence type="ECO:0000256" key="1">
    <source>
        <dbReference type="ARBA" id="ARBA00005711"/>
    </source>
</evidence>
<reference evidence="4 5" key="1">
    <citation type="journal article" date="2024" name="Plant Biotechnol. J.">
        <title>Dendrobium thyrsiflorum genome and its molecular insights into genes involved in important horticultural traits.</title>
        <authorList>
            <person name="Chen B."/>
            <person name="Wang J.Y."/>
            <person name="Zheng P.J."/>
            <person name="Li K.L."/>
            <person name="Liang Y.M."/>
            <person name="Chen X.F."/>
            <person name="Zhang C."/>
            <person name="Zhao X."/>
            <person name="He X."/>
            <person name="Zhang G.Q."/>
            <person name="Liu Z.J."/>
            <person name="Xu Q."/>
        </authorList>
    </citation>
    <scope>NUCLEOTIDE SEQUENCE [LARGE SCALE GENOMIC DNA]</scope>
    <source>
        <strain evidence="4">GZMU011</strain>
    </source>
</reference>
<evidence type="ECO:0000313" key="5">
    <source>
        <dbReference type="Proteomes" id="UP001552299"/>
    </source>
</evidence>
<comment type="similarity">
    <text evidence="1">Belongs to the remorin family.</text>
</comment>
<dbReference type="Pfam" id="PF03763">
    <property type="entry name" value="Remorin_C"/>
    <property type="match status" value="1"/>
</dbReference>
<dbReference type="EMBL" id="JANQDX010000009">
    <property type="protein sequence ID" value="KAL0918257.1"/>
    <property type="molecule type" value="Genomic_DNA"/>
</dbReference>
<gene>
    <name evidence="4" type="ORF">M5K25_010256</name>
</gene>